<evidence type="ECO:0000256" key="16">
    <source>
        <dbReference type="SAM" id="Phobius"/>
    </source>
</evidence>
<gene>
    <name evidence="17" type="ORF">C8E01_1224</name>
</gene>
<comment type="catalytic activity">
    <reaction evidence="1">
        <text>a CDP-1,2-diacyl-sn-glycerol + L-serine = a 1,2-diacyl-sn-glycero-3-phospho-L-serine + CMP + H(+)</text>
        <dbReference type="Rhea" id="RHEA:16913"/>
        <dbReference type="ChEBI" id="CHEBI:15378"/>
        <dbReference type="ChEBI" id="CHEBI:33384"/>
        <dbReference type="ChEBI" id="CHEBI:57262"/>
        <dbReference type="ChEBI" id="CHEBI:58332"/>
        <dbReference type="ChEBI" id="CHEBI:60377"/>
        <dbReference type="EC" id="2.7.8.8"/>
    </reaction>
</comment>
<keyword evidence="18" id="KW-1185">Reference proteome</keyword>
<name>A0A2U1ALF5_9BACT</name>
<dbReference type="EC" id="2.7.8.8" evidence="4"/>
<keyword evidence="11 16" id="KW-0472">Membrane</keyword>
<dbReference type="InterPro" id="IPR050324">
    <property type="entry name" value="CDP-alcohol_PTase-I"/>
</dbReference>
<dbReference type="InterPro" id="IPR043130">
    <property type="entry name" value="CDP-OH_PTrfase_TM_dom"/>
</dbReference>
<evidence type="ECO:0000256" key="12">
    <source>
        <dbReference type="ARBA" id="ARBA00023209"/>
    </source>
</evidence>
<evidence type="ECO:0000256" key="9">
    <source>
        <dbReference type="ARBA" id="ARBA00022989"/>
    </source>
</evidence>
<dbReference type="GO" id="GO:0003882">
    <property type="term" value="F:CDP-diacylglycerol-serine O-phosphatidyltransferase activity"/>
    <property type="evidence" value="ECO:0007669"/>
    <property type="project" value="UniProtKB-EC"/>
</dbReference>
<dbReference type="NCBIfam" id="TIGR00473">
    <property type="entry name" value="pssA"/>
    <property type="match status" value="1"/>
</dbReference>
<dbReference type="GO" id="GO:0016020">
    <property type="term" value="C:membrane"/>
    <property type="evidence" value="ECO:0007669"/>
    <property type="project" value="InterPro"/>
</dbReference>
<dbReference type="Proteomes" id="UP000245466">
    <property type="component" value="Unassembled WGS sequence"/>
</dbReference>
<evidence type="ECO:0000256" key="15">
    <source>
        <dbReference type="RuleBase" id="RU003750"/>
    </source>
</evidence>
<keyword evidence="8 16" id="KW-0812">Transmembrane</keyword>
<reference evidence="17 18" key="1">
    <citation type="submission" date="2018-04" db="EMBL/GenBank/DDBJ databases">
        <title>Genomic Encyclopedia of Type Strains, Phase IV (KMG-IV): sequencing the most valuable type-strain genomes for metagenomic binning, comparative biology and taxonomic classification.</title>
        <authorList>
            <person name="Goeker M."/>
        </authorList>
    </citation>
    <scope>NUCLEOTIDE SEQUENCE [LARGE SCALE GENOMIC DNA]</scope>
    <source>
        <strain evidence="17 18">DSM 100231</strain>
    </source>
</reference>
<evidence type="ECO:0000256" key="7">
    <source>
        <dbReference type="ARBA" id="ARBA00022679"/>
    </source>
</evidence>
<dbReference type="PROSITE" id="PS00379">
    <property type="entry name" value="CDP_ALCOHOL_P_TRANSF"/>
    <property type="match status" value="1"/>
</dbReference>
<comment type="subcellular location">
    <subcellularLocation>
        <location evidence="2">Endomembrane system</location>
        <topology evidence="2">Multi-pass membrane protein</topology>
    </subcellularLocation>
</comment>
<dbReference type="InterPro" id="IPR048254">
    <property type="entry name" value="CDP_ALCOHOL_P_TRANSF_CS"/>
</dbReference>
<feature type="transmembrane region" description="Helical" evidence="16">
    <location>
        <begin position="31"/>
        <end position="53"/>
    </location>
</feature>
<dbReference type="PANTHER" id="PTHR14269">
    <property type="entry name" value="CDP-DIACYLGLYCEROL--GLYCEROL-3-PHOSPHATE 3-PHOSPHATIDYLTRANSFERASE-RELATED"/>
    <property type="match status" value="1"/>
</dbReference>
<evidence type="ECO:0000313" key="17">
    <source>
        <dbReference type="EMBL" id="PVY37220.1"/>
    </source>
</evidence>
<dbReference type="Gene3D" id="1.20.120.1760">
    <property type="match status" value="1"/>
</dbReference>
<keyword evidence="12" id="KW-0594">Phospholipid biosynthesis</keyword>
<feature type="transmembrane region" description="Helical" evidence="16">
    <location>
        <begin position="197"/>
        <end position="228"/>
    </location>
</feature>
<keyword evidence="6" id="KW-0444">Lipid biosynthesis</keyword>
<evidence type="ECO:0000256" key="2">
    <source>
        <dbReference type="ARBA" id="ARBA00004127"/>
    </source>
</evidence>
<comment type="caution">
    <text evidence="17">The sequence shown here is derived from an EMBL/GenBank/DDBJ whole genome shotgun (WGS) entry which is preliminary data.</text>
</comment>
<dbReference type="PANTHER" id="PTHR14269:SF61">
    <property type="entry name" value="CDP-DIACYLGLYCEROL--SERINE O-PHOSPHATIDYLTRANSFERASE"/>
    <property type="match status" value="1"/>
</dbReference>
<dbReference type="GO" id="GO:0008654">
    <property type="term" value="P:phospholipid biosynthetic process"/>
    <property type="evidence" value="ECO:0007669"/>
    <property type="project" value="UniProtKB-KW"/>
</dbReference>
<proteinExistence type="inferred from homology"/>
<dbReference type="Pfam" id="PF01066">
    <property type="entry name" value="CDP-OH_P_transf"/>
    <property type="match status" value="1"/>
</dbReference>
<dbReference type="EMBL" id="QEKI01000022">
    <property type="protein sequence ID" value="PVY37220.1"/>
    <property type="molecule type" value="Genomic_DNA"/>
</dbReference>
<dbReference type="OrthoDB" id="9777147at2"/>
<evidence type="ECO:0000256" key="5">
    <source>
        <dbReference type="ARBA" id="ARBA00017171"/>
    </source>
</evidence>
<dbReference type="GO" id="GO:0012505">
    <property type="term" value="C:endomembrane system"/>
    <property type="evidence" value="ECO:0007669"/>
    <property type="project" value="UniProtKB-SubCell"/>
</dbReference>
<evidence type="ECO:0000256" key="6">
    <source>
        <dbReference type="ARBA" id="ARBA00022516"/>
    </source>
</evidence>
<dbReference type="InterPro" id="IPR004533">
    <property type="entry name" value="CDP-diaglyc--ser_O-PTrfase"/>
</dbReference>
<keyword evidence="13" id="KW-1208">Phospholipid metabolism</keyword>
<feature type="transmembrane region" description="Helical" evidence="16">
    <location>
        <begin position="161"/>
        <end position="185"/>
    </location>
</feature>
<dbReference type="AlphaFoldDB" id="A0A2U1ALF5"/>
<sequence length="240" mass="26341">MKKHIPNGITCLNLFCGCLALYFAFNFRLEYAAYLIGIAAIFDFLDGMLARVLKAYSEIGKQLDSLADMVSFGAVPGAIMFALLWEAEASVLGIPANILPFFGFLITIFSALRLAKFNIDTRQAESFIGVPTPACSMFIGSLPLILATSGNLYDNIILNPYFLLAVTVIFSYLLVAELPLFALKFKNLTWKDNATRFVFLGISVILLALIKFAAIPLIIVLYVVLSIFRKAPASSNSPLE</sequence>
<comment type="similarity">
    <text evidence="3 15">Belongs to the CDP-alcohol phosphatidyltransferase class-I family.</text>
</comment>
<evidence type="ECO:0000313" key="18">
    <source>
        <dbReference type="Proteomes" id="UP000245466"/>
    </source>
</evidence>
<feature type="transmembrane region" description="Helical" evidence="16">
    <location>
        <begin position="91"/>
        <end position="115"/>
    </location>
</feature>
<evidence type="ECO:0000256" key="1">
    <source>
        <dbReference type="ARBA" id="ARBA00000287"/>
    </source>
</evidence>
<keyword evidence="10" id="KW-0443">Lipid metabolism</keyword>
<evidence type="ECO:0000256" key="11">
    <source>
        <dbReference type="ARBA" id="ARBA00023136"/>
    </source>
</evidence>
<feature type="transmembrane region" description="Helical" evidence="16">
    <location>
        <begin position="65"/>
        <end position="85"/>
    </location>
</feature>
<feature type="transmembrane region" description="Helical" evidence="16">
    <location>
        <begin position="127"/>
        <end position="149"/>
    </location>
</feature>
<keyword evidence="9 16" id="KW-1133">Transmembrane helix</keyword>
<evidence type="ECO:0000256" key="14">
    <source>
        <dbReference type="ARBA" id="ARBA00032361"/>
    </source>
</evidence>
<evidence type="ECO:0000256" key="4">
    <source>
        <dbReference type="ARBA" id="ARBA00013174"/>
    </source>
</evidence>
<protein>
    <recommendedName>
        <fullName evidence="5">CDP-diacylglycerol--serine O-phosphatidyltransferase</fullName>
        <ecNumber evidence="4">2.7.8.8</ecNumber>
    </recommendedName>
    <alternativeName>
        <fullName evidence="14">Phosphatidylserine synthase</fullName>
    </alternativeName>
</protein>
<evidence type="ECO:0000256" key="10">
    <source>
        <dbReference type="ARBA" id="ARBA00023098"/>
    </source>
</evidence>
<evidence type="ECO:0000256" key="13">
    <source>
        <dbReference type="ARBA" id="ARBA00023264"/>
    </source>
</evidence>
<dbReference type="InterPro" id="IPR000462">
    <property type="entry name" value="CDP-OH_P_trans"/>
</dbReference>
<dbReference type="RefSeq" id="WP_116545311.1">
    <property type="nucleotide sequence ID" value="NZ_QEKI01000022.1"/>
</dbReference>
<evidence type="ECO:0000256" key="8">
    <source>
        <dbReference type="ARBA" id="ARBA00022692"/>
    </source>
</evidence>
<evidence type="ECO:0000256" key="3">
    <source>
        <dbReference type="ARBA" id="ARBA00010441"/>
    </source>
</evidence>
<dbReference type="PROSITE" id="PS51257">
    <property type="entry name" value="PROKAR_LIPOPROTEIN"/>
    <property type="match status" value="1"/>
</dbReference>
<keyword evidence="7 15" id="KW-0808">Transferase</keyword>
<feature type="transmembrane region" description="Helical" evidence="16">
    <location>
        <begin position="7"/>
        <end position="25"/>
    </location>
</feature>
<accession>A0A2U1ALF5</accession>
<organism evidence="17 18">
    <name type="scientific">Pontibacter virosus</name>
    <dbReference type="NCBI Taxonomy" id="1765052"/>
    <lineage>
        <taxon>Bacteria</taxon>
        <taxon>Pseudomonadati</taxon>
        <taxon>Bacteroidota</taxon>
        <taxon>Cytophagia</taxon>
        <taxon>Cytophagales</taxon>
        <taxon>Hymenobacteraceae</taxon>
        <taxon>Pontibacter</taxon>
    </lineage>
</organism>